<proteinExistence type="predicted"/>
<dbReference type="PANTHER" id="PTHR11614">
    <property type="entry name" value="PHOSPHOLIPASE-RELATED"/>
    <property type="match status" value="1"/>
</dbReference>
<dbReference type="SUPFAM" id="SSF53474">
    <property type="entry name" value="alpha/beta-Hydrolases"/>
    <property type="match status" value="1"/>
</dbReference>
<protein>
    <submittedName>
        <fullName evidence="2">Phospholipase YtpA</fullName>
    </submittedName>
</protein>
<organism evidence="2 3">
    <name type="scientific">Proteus penneri</name>
    <dbReference type="NCBI Taxonomy" id="102862"/>
    <lineage>
        <taxon>Bacteria</taxon>
        <taxon>Pseudomonadati</taxon>
        <taxon>Pseudomonadota</taxon>
        <taxon>Gammaproteobacteria</taxon>
        <taxon>Enterobacterales</taxon>
        <taxon>Morganellaceae</taxon>
        <taxon>Proteus</taxon>
    </lineage>
</organism>
<evidence type="ECO:0000313" key="3">
    <source>
        <dbReference type="Proteomes" id="UP000183920"/>
    </source>
</evidence>
<dbReference type="Gene3D" id="3.40.50.1820">
    <property type="entry name" value="alpha/beta hydrolase"/>
    <property type="match status" value="1"/>
</dbReference>
<accession>A0A0G4QEJ0</accession>
<dbReference type="EMBL" id="CVRY01000006">
    <property type="protein sequence ID" value="CRL64298.1"/>
    <property type="molecule type" value="Genomic_DNA"/>
</dbReference>
<dbReference type="InterPro" id="IPR051044">
    <property type="entry name" value="MAG_DAG_Lipase"/>
</dbReference>
<gene>
    <name evidence="2" type="primary">ytpA_2</name>
    <name evidence="2" type="ORF">BN1804_02928</name>
</gene>
<dbReference type="RefSeq" id="WP_072064589.1">
    <property type="nucleotide sequence ID" value="NZ_CVRY01000006.1"/>
</dbReference>
<sequence length="334" mass="38876">MTTTLFKYSWLSREKQFSAFTNGVLLDFWGQREEGEFVGVDGAKIRYVYWRSPSHNKALVIASGRSESYVKYPEVAFDFFHSGYDVFLLDHRGQGLSDRLLEDTQKGHVEKFSDYIDDFSTFVDTIVLPFQYPHYFALAHSMGGAILAGYLLKQTHVFKAAALSAPMFGIKLPIPRWVANFLVNRAEQSQSERNNYAVSTGKWFPLPFILNVLTHSHERYRRYLRYYADFPELRLGGPTYHWMGESLKMGDWLIEHAGEINTPLLVLEAELDKVVDNQELRAFCERYSQSRTREEKQKLPLVIEGAHHEILFEIDKLRSQALNEICEFYDKHLF</sequence>
<name>A0A0G4QEJ0_9GAMM</name>
<evidence type="ECO:0000259" key="1">
    <source>
        <dbReference type="Pfam" id="PF12146"/>
    </source>
</evidence>
<feature type="domain" description="Serine aminopeptidase S33" evidence="1">
    <location>
        <begin position="55"/>
        <end position="315"/>
    </location>
</feature>
<dbReference type="AlphaFoldDB" id="A0A0G4QEJ0"/>
<evidence type="ECO:0000313" key="2">
    <source>
        <dbReference type="EMBL" id="CRL64298.1"/>
    </source>
</evidence>
<dbReference type="Proteomes" id="UP000183920">
    <property type="component" value="Unassembled WGS sequence"/>
</dbReference>
<dbReference type="InterPro" id="IPR029058">
    <property type="entry name" value="AB_hydrolase_fold"/>
</dbReference>
<reference evidence="3" key="1">
    <citation type="submission" date="2015-06" db="EMBL/GenBank/DDBJ databases">
        <authorList>
            <person name="Urmite Genomes"/>
        </authorList>
    </citation>
    <scope>NUCLEOTIDE SEQUENCE [LARGE SCALE GENOMIC DNA]</scope>
    <source>
        <strain evidence="3">CSUR P1867</strain>
    </source>
</reference>
<dbReference type="Pfam" id="PF12146">
    <property type="entry name" value="Hydrolase_4"/>
    <property type="match status" value="1"/>
</dbReference>
<dbReference type="InterPro" id="IPR022742">
    <property type="entry name" value="Hydrolase_4"/>
</dbReference>
<dbReference type="NCBIfam" id="NF008019">
    <property type="entry name" value="PRK10749.1"/>
    <property type="match status" value="1"/>
</dbReference>